<keyword evidence="2" id="KW-1185">Reference proteome</keyword>
<dbReference type="Proteomes" id="UP000293092">
    <property type="component" value="Unassembled WGS sequence"/>
</dbReference>
<name>A0ACD2HGH3_9GAMM</name>
<organism evidence="1 2">
    <name type="scientific">Pseudidiomarina tainanensis</name>
    <dbReference type="NCBI Taxonomy" id="502365"/>
    <lineage>
        <taxon>Bacteria</taxon>
        <taxon>Pseudomonadati</taxon>
        <taxon>Pseudomonadota</taxon>
        <taxon>Gammaproteobacteria</taxon>
        <taxon>Alteromonadales</taxon>
        <taxon>Idiomarinaceae</taxon>
        <taxon>Pseudidiomarina</taxon>
    </lineage>
</organism>
<protein>
    <submittedName>
        <fullName evidence="1">Uncharacterized protein</fullName>
    </submittedName>
</protein>
<evidence type="ECO:0000313" key="1">
    <source>
        <dbReference type="EMBL" id="RZQ55625.1"/>
    </source>
</evidence>
<sequence length="267" mass="30478">MTTPVDYLYQLLAAFEADEVSLKFDPVFQLEADQLKLHGLRSVVDWPLESRNQVTSIFKEAERFGMSLAVDEPSIRLLFRYLKNFKSVFEHPIQLYVSVCITSFTTDTLVRLITDLADDIEFDLSNLTLCLKENYPNKDYLAQLYHLNELKGLNVKISVTHSENNPPRVDLMTKAQVNFIELSRELVLNYKSNKQISQYLKGMIATIRNLNKSVYVDGVSDLEMINFFRACGAEYFSGSVVSDTVNVCDLSKINRSLDTAMQSVARN</sequence>
<dbReference type="EMBL" id="PIQJ01000002">
    <property type="protein sequence ID" value="RZQ55625.1"/>
    <property type="molecule type" value="Genomic_DNA"/>
</dbReference>
<proteinExistence type="predicted"/>
<comment type="caution">
    <text evidence="1">The sequence shown here is derived from an EMBL/GenBank/DDBJ whole genome shotgun (WGS) entry which is preliminary data.</text>
</comment>
<accession>A0ACD2HGH3</accession>
<reference evidence="1" key="1">
    <citation type="submission" date="2017-11" db="EMBL/GenBank/DDBJ databases">
        <title>Comparative genomic and phylogenomic analyses of the family Idiomarinaceae.</title>
        <authorList>
            <person name="Liu Y."/>
            <person name="Shao Z."/>
        </authorList>
    </citation>
    <scope>NUCLEOTIDE SEQUENCE</scope>
    <source>
        <strain evidence="1">PIN1</strain>
    </source>
</reference>
<gene>
    <name evidence="1" type="ORF">CWI82_09615</name>
</gene>
<evidence type="ECO:0000313" key="2">
    <source>
        <dbReference type="Proteomes" id="UP000293092"/>
    </source>
</evidence>